<keyword evidence="6 9" id="KW-0862">Zinc</keyword>
<dbReference type="InterPro" id="IPR047192">
    <property type="entry name" value="Euk_RPA1_DBD_C"/>
</dbReference>
<dbReference type="AlphaFoldDB" id="A0A6P7TND6"/>
<feature type="domain" description="OB" evidence="11">
    <location>
        <begin position="187"/>
        <end position="268"/>
    </location>
</feature>
<dbReference type="CDD" id="cd04476">
    <property type="entry name" value="RPA1_DBD_C"/>
    <property type="match status" value="1"/>
</dbReference>
<keyword evidence="15" id="KW-1185">Reference proteome</keyword>
<proteinExistence type="inferred from homology"/>
<comment type="similarity">
    <text evidence="2 9">Belongs to the replication factor A protein 1 family.</text>
</comment>
<keyword evidence="7 9" id="KW-0238">DNA-binding</keyword>
<dbReference type="InterPro" id="IPR012340">
    <property type="entry name" value="NA-bd_OB-fold"/>
</dbReference>
<dbReference type="GO" id="GO:0005634">
    <property type="term" value="C:nucleus"/>
    <property type="evidence" value="ECO:0007669"/>
    <property type="project" value="UniProtKB-SubCell"/>
</dbReference>
<evidence type="ECO:0000259" key="12">
    <source>
        <dbReference type="Pfam" id="PF04057"/>
    </source>
</evidence>
<comment type="function">
    <text evidence="9">As part of the heterotrimeric replication protein A complex (RPA/RP-A), binds and stabilizes single-stranded DNA intermediates, that form during DNA replication or upon DNA stress. It prevents their reannealing and in parallel, recruits and activates different proteins and complexes involved in DNA metabolism. Thereby, it plays an essential role both in DNA replication and the cellular response to DNA damage.</text>
</comment>
<comment type="subunit">
    <text evidence="9">Component of the heterotrimeric canonical replication protein A complex (RPA).</text>
</comment>
<dbReference type="Pfam" id="PF16900">
    <property type="entry name" value="REPA_OB_2"/>
    <property type="match status" value="1"/>
</dbReference>
<evidence type="ECO:0000256" key="5">
    <source>
        <dbReference type="ARBA" id="ARBA00022771"/>
    </source>
</evidence>
<protein>
    <recommendedName>
        <fullName evidence="9">Replication protein A subunit</fullName>
    </recommendedName>
</protein>
<dbReference type="FunFam" id="2.40.50.140:FF:000090">
    <property type="entry name" value="Replication protein A subunit"/>
    <property type="match status" value="1"/>
</dbReference>
<evidence type="ECO:0000256" key="4">
    <source>
        <dbReference type="ARBA" id="ARBA00022723"/>
    </source>
</evidence>
<dbReference type="Pfam" id="PF01336">
    <property type="entry name" value="tRNA_anti-codon"/>
    <property type="match status" value="1"/>
</dbReference>
<evidence type="ECO:0000256" key="9">
    <source>
        <dbReference type="RuleBase" id="RU364130"/>
    </source>
</evidence>
<feature type="domain" description="Replication factor-A protein 1 N-terminal" evidence="12">
    <location>
        <begin position="5"/>
        <end position="102"/>
    </location>
</feature>
<evidence type="ECO:0000256" key="1">
    <source>
        <dbReference type="ARBA" id="ARBA00004123"/>
    </source>
</evidence>
<dbReference type="FunFam" id="2.40.50.140:FF:000064">
    <property type="entry name" value="Replication protein A subunit"/>
    <property type="match status" value="1"/>
</dbReference>
<dbReference type="Pfam" id="PF04057">
    <property type="entry name" value="Rep-A_N"/>
    <property type="match status" value="1"/>
</dbReference>
<evidence type="ECO:0000313" key="16">
    <source>
        <dbReference type="RefSeq" id="XP_029650987.1"/>
    </source>
</evidence>
<dbReference type="FunFam" id="2.40.50.140:FF:000041">
    <property type="entry name" value="Replication protein A subunit"/>
    <property type="match status" value="1"/>
</dbReference>
<keyword evidence="3 9" id="KW-0235">DNA replication</keyword>
<dbReference type="InterPro" id="IPR031657">
    <property type="entry name" value="REPA_OB_2"/>
</dbReference>
<name>A0A6P7TND6_9MOLL</name>
<sequence length="604" mass="67138">MSYQLTSGALQTIINGENIEKPILQILSSKKIPSSAGAERYRLLLSDGQLSYSSVMLATQLNPMMEDGSLDNLSVIKLNKFLCNIIQNDKKVIILLDLEVIAKASEVGQKIGNPKSYRAGEAAPAAAENNTNSLPAPSKPPSVPIPNRTPLGSGPVVNNKPPGLPTTPGGTGRIHAIAGLSLYQNRWKICARVTHKSAVRNWSNSRGEGKLFSVTFLDDSGEIRATGFNDAVDKFFEFLQVNKAYYVSRATLKMANKKFSSVQNDFEMTFNSDTVIELCTENTNLPTITYDFKPLKDLGQIEPNTIIDVIGVVTNVGDITTVVGRQSNKEFSKRDLQLADQSGMSVRFTIWGGDAESFQDNKNPVVAVKGAKVSDWGGRTLSLLSSGQMILNPDIREAHFLRGWYDRDGCNMEFNTFQGDSASIRGGNEWKTFEQVKSEKLGATKPDYFTSKGTVIFIKKGNCMYMACPNENCNKKLIDQGNNQYRCEKCDQEFPNFKWRLLLLTNIADYTGSQWVTCFQDSAESLLGVSADELGNLKEMDEFAFDQVFQEASFKSYIFNLRAKFETYNDETRLKTICVSATPVDWKTYGQRLIKEINNTETRA</sequence>
<dbReference type="RefSeq" id="XP_036369174.1">
    <property type="nucleotide sequence ID" value="XM_036513281.1"/>
</dbReference>
<dbReference type="SUPFAM" id="SSF50249">
    <property type="entry name" value="Nucleic acid-binding proteins"/>
    <property type="match status" value="4"/>
</dbReference>
<dbReference type="NCBIfam" id="TIGR00617">
    <property type="entry name" value="rpa1"/>
    <property type="match status" value="1"/>
</dbReference>
<evidence type="ECO:0000256" key="6">
    <source>
        <dbReference type="ARBA" id="ARBA00022833"/>
    </source>
</evidence>
<dbReference type="InterPro" id="IPR007199">
    <property type="entry name" value="Rep_factor-A_N"/>
</dbReference>
<evidence type="ECO:0000259" key="14">
    <source>
        <dbReference type="Pfam" id="PF16900"/>
    </source>
</evidence>
<feature type="compositionally biased region" description="Low complexity" evidence="10">
    <location>
        <begin position="119"/>
        <end position="136"/>
    </location>
</feature>
<evidence type="ECO:0000256" key="3">
    <source>
        <dbReference type="ARBA" id="ARBA00022705"/>
    </source>
</evidence>
<evidence type="ECO:0000256" key="2">
    <source>
        <dbReference type="ARBA" id="ARBA00005690"/>
    </source>
</evidence>
<dbReference type="PANTHER" id="PTHR47165:SF4">
    <property type="entry name" value="OS03G0429900 PROTEIN"/>
    <property type="match status" value="1"/>
</dbReference>
<evidence type="ECO:0000313" key="17">
    <source>
        <dbReference type="RefSeq" id="XP_036369174.1"/>
    </source>
</evidence>
<feature type="domain" description="Replication protein A OB" evidence="14">
    <location>
        <begin position="295"/>
        <end position="392"/>
    </location>
</feature>
<dbReference type="KEGG" id="osn:115224297"/>
<dbReference type="GO" id="GO:0003677">
    <property type="term" value="F:DNA binding"/>
    <property type="evidence" value="ECO:0007669"/>
    <property type="project" value="UniProtKB-KW"/>
</dbReference>
<dbReference type="InterPro" id="IPR004591">
    <property type="entry name" value="Rfa1"/>
</dbReference>
<dbReference type="InterPro" id="IPR013955">
    <property type="entry name" value="Rep_factor-A_C"/>
</dbReference>
<evidence type="ECO:0000313" key="15">
    <source>
        <dbReference type="Proteomes" id="UP000515154"/>
    </source>
</evidence>
<keyword evidence="4 9" id="KW-0479">Metal-binding</keyword>
<organism evidence="15 16">
    <name type="scientific">Octopus sinensis</name>
    <name type="common">East Asian common octopus</name>
    <dbReference type="NCBI Taxonomy" id="2607531"/>
    <lineage>
        <taxon>Eukaryota</taxon>
        <taxon>Metazoa</taxon>
        <taxon>Spiralia</taxon>
        <taxon>Lophotrochozoa</taxon>
        <taxon>Mollusca</taxon>
        <taxon>Cephalopoda</taxon>
        <taxon>Coleoidea</taxon>
        <taxon>Octopodiformes</taxon>
        <taxon>Octopoda</taxon>
        <taxon>Incirrata</taxon>
        <taxon>Octopodidae</taxon>
        <taxon>Octopus</taxon>
    </lineage>
</organism>
<dbReference type="FunFam" id="2.40.50.140:FF:000117">
    <property type="entry name" value="Replication protein A subunit"/>
    <property type="match status" value="1"/>
</dbReference>
<dbReference type="CDD" id="cd04477">
    <property type="entry name" value="RPA1N"/>
    <property type="match status" value="1"/>
</dbReference>
<comment type="subcellular location">
    <subcellularLocation>
        <location evidence="1 9">Nucleus</location>
    </subcellularLocation>
</comment>
<accession>A0A6P7TND6</accession>
<evidence type="ECO:0000256" key="10">
    <source>
        <dbReference type="SAM" id="MobiDB-lite"/>
    </source>
</evidence>
<dbReference type="PANTHER" id="PTHR47165">
    <property type="entry name" value="OS03G0429900 PROTEIN"/>
    <property type="match status" value="1"/>
</dbReference>
<evidence type="ECO:0000256" key="7">
    <source>
        <dbReference type="ARBA" id="ARBA00023125"/>
    </source>
</evidence>
<dbReference type="CDD" id="cd04475">
    <property type="entry name" value="RPA1_DBD_B"/>
    <property type="match status" value="1"/>
</dbReference>
<feature type="region of interest" description="Disordered" evidence="10">
    <location>
        <begin position="112"/>
        <end position="170"/>
    </location>
</feature>
<evidence type="ECO:0000256" key="8">
    <source>
        <dbReference type="ARBA" id="ARBA00023242"/>
    </source>
</evidence>
<dbReference type="Gene3D" id="2.40.50.140">
    <property type="entry name" value="Nucleic acid-binding proteins"/>
    <property type="match status" value="4"/>
</dbReference>
<keyword evidence="5 9" id="KW-0863">Zinc-finger</keyword>
<dbReference type="InterPro" id="IPR004365">
    <property type="entry name" value="NA-bd_OB_tRNA"/>
</dbReference>
<dbReference type="RefSeq" id="XP_029650987.1">
    <property type="nucleotide sequence ID" value="XM_029795127.2"/>
</dbReference>
<dbReference type="Proteomes" id="UP000515154">
    <property type="component" value="Linkage group LG25"/>
</dbReference>
<dbReference type="GO" id="GO:0008270">
    <property type="term" value="F:zinc ion binding"/>
    <property type="evidence" value="ECO:0007669"/>
    <property type="project" value="UniProtKB-KW"/>
</dbReference>
<gene>
    <name evidence="16 17" type="primary">LOC115224297</name>
</gene>
<dbReference type="Pfam" id="PF08646">
    <property type="entry name" value="Rep_fac-A_C"/>
    <property type="match status" value="1"/>
</dbReference>
<evidence type="ECO:0000259" key="13">
    <source>
        <dbReference type="Pfam" id="PF08646"/>
    </source>
</evidence>
<reference evidence="16 17" key="1">
    <citation type="submission" date="2025-08" db="UniProtKB">
        <authorList>
            <consortium name="RefSeq"/>
        </authorList>
    </citation>
    <scope>IDENTIFICATION</scope>
</reference>
<dbReference type="GO" id="GO:0006281">
    <property type="term" value="P:DNA repair"/>
    <property type="evidence" value="ECO:0007669"/>
    <property type="project" value="InterPro"/>
</dbReference>
<dbReference type="GO" id="GO:0006260">
    <property type="term" value="P:DNA replication"/>
    <property type="evidence" value="ECO:0007669"/>
    <property type="project" value="UniProtKB-KW"/>
</dbReference>
<evidence type="ECO:0000259" key="11">
    <source>
        <dbReference type="Pfam" id="PF01336"/>
    </source>
</evidence>
<keyword evidence="8 9" id="KW-0539">Nucleus</keyword>
<dbReference type="CDD" id="cd04474">
    <property type="entry name" value="RPA1_DBD_A"/>
    <property type="match status" value="1"/>
</dbReference>
<dbReference type="GO" id="GO:0006310">
    <property type="term" value="P:DNA recombination"/>
    <property type="evidence" value="ECO:0007669"/>
    <property type="project" value="InterPro"/>
</dbReference>
<feature type="domain" description="Replication factor A C-terminal" evidence="13">
    <location>
        <begin position="448"/>
        <end position="593"/>
    </location>
</feature>